<accession>A0A2M9HQF1</accession>
<feature type="compositionally biased region" description="Basic and acidic residues" evidence="1">
    <location>
        <begin position="46"/>
        <end position="62"/>
    </location>
</feature>
<name>A0A2M9HQF1_9BIFI</name>
<dbReference type="AlphaFoldDB" id="A0A2M9HQF1"/>
<comment type="caution">
    <text evidence="2">The sequence shown here is derived from an EMBL/GenBank/DDBJ whole genome shotgun (WGS) entry which is preliminary data.</text>
</comment>
<protein>
    <submittedName>
        <fullName evidence="2">Uncharacterized protein</fullName>
    </submittedName>
</protein>
<dbReference type="OrthoDB" id="3240345at2"/>
<feature type="region of interest" description="Disordered" evidence="1">
    <location>
        <begin position="41"/>
        <end position="82"/>
    </location>
</feature>
<dbReference type="RefSeq" id="WP_100496563.1">
    <property type="nucleotide sequence ID" value="NZ_PGLQ01000003.1"/>
</dbReference>
<sequence>MLPEYYTKRFAEGFETEAEKWLNDADVFEAFVPVRWVEGTTAEDDLPAHDETKHDPHEHENEQVNDSNEQEDEQEKAPSRGQLLLNLIRTNPSITYHEAADALNASYSTARRAFQTLRESGIIERIGSGRRGTWRILTPPQPSHK</sequence>
<dbReference type="EMBL" id="PGLQ01000003">
    <property type="protein sequence ID" value="PJM79046.1"/>
    <property type="molecule type" value="Genomic_DNA"/>
</dbReference>
<dbReference type="InterPro" id="IPR036390">
    <property type="entry name" value="WH_DNA-bd_sf"/>
</dbReference>
<keyword evidence="3" id="KW-1185">Reference proteome</keyword>
<evidence type="ECO:0000313" key="3">
    <source>
        <dbReference type="Proteomes" id="UP000228755"/>
    </source>
</evidence>
<organism evidence="2 3">
    <name type="scientific">Bifidobacterium scaligerum</name>
    <dbReference type="NCBI Taxonomy" id="2052656"/>
    <lineage>
        <taxon>Bacteria</taxon>
        <taxon>Bacillati</taxon>
        <taxon>Actinomycetota</taxon>
        <taxon>Actinomycetes</taxon>
        <taxon>Bifidobacteriales</taxon>
        <taxon>Bifidobacteriaceae</taxon>
        <taxon>Bifidobacterium</taxon>
    </lineage>
</organism>
<dbReference type="CDD" id="cd00090">
    <property type="entry name" value="HTH_ARSR"/>
    <property type="match status" value="1"/>
</dbReference>
<evidence type="ECO:0000256" key="1">
    <source>
        <dbReference type="SAM" id="MobiDB-lite"/>
    </source>
</evidence>
<dbReference type="InterPro" id="IPR011991">
    <property type="entry name" value="ArsR-like_HTH"/>
</dbReference>
<gene>
    <name evidence="2" type="ORF">CUU80_06845</name>
</gene>
<proteinExistence type="predicted"/>
<evidence type="ECO:0000313" key="2">
    <source>
        <dbReference type="EMBL" id="PJM79046.1"/>
    </source>
</evidence>
<dbReference type="Proteomes" id="UP000228755">
    <property type="component" value="Unassembled WGS sequence"/>
</dbReference>
<dbReference type="SUPFAM" id="SSF46785">
    <property type="entry name" value="Winged helix' DNA-binding domain"/>
    <property type="match status" value="1"/>
</dbReference>
<dbReference type="InterPro" id="IPR036388">
    <property type="entry name" value="WH-like_DNA-bd_sf"/>
</dbReference>
<dbReference type="Gene3D" id="1.10.10.10">
    <property type="entry name" value="Winged helix-like DNA-binding domain superfamily/Winged helix DNA-binding domain"/>
    <property type="match status" value="1"/>
</dbReference>
<dbReference type="Pfam" id="PF13412">
    <property type="entry name" value="HTH_24"/>
    <property type="match status" value="1"/>
</dbReference>
<reference evidence="2 3" key="1">
    <citation type="submission" date="2017-11" db="EMBL/GenBank/DDBJ databases">
        <title>Draft genome sequences of strains TRE 1, TRE D, TRE H and TRI 7, isolated from tamarins, belonging to four potential novel Bifidobacterium species.</title>
        <authorList>
            <person name="Mattarelli P."/>
            <person name="Modesto M."/>
            <person name="Bonetti A."/>
            <person name="Puglisi E."/>
            <person name="Morelli L."/>
        </authorList>
    </citation>
    <scope>NUCLEOTIDE SEQUENCE [LARGE SCALE GENOMIC DNA]</scope>
    <source>
        <strain evidence="3">TRED</strain>
    </source>
</reference>